<dbReference type="PROSITE" id="PS51318">
    <property type="entry name" value="TAT"/>
    <property type="match status" value="1"/>
</dbReference>
<protein>
    <submittedName>
        <fullName evidence="2">Amidohydrolase</fullName>
    </submittedName>
</protein>
<dbReference type="EMBL" id="JADZGI010000001">
    <property type="protein sequence ID" value="MBH0113830.1"/>
    <property type="molecule type" value="Genomic_DNA"/>
</dbReference>
<comment type="caution">
    <text evidence="2">The sequence shown here is derived from an EMBL/GenBank/DDBJ whole genome shotgun (WGS) entry which is preliminary data.</text>
</comment>
<keyword evidence="3" id="KW-1185">Reference proteome</keyword>
<sequence>MKTDRRTLVGGFGATLLAGMLASPWRALAAERGLDLALVNGRFWTGLPGQPATGAIGILGNRIAVLGEDAVRSLSTRRTRVIDLGGAFAMPAFTEAHTHFLKGAATLVQPDLLKARDRSEFAALIAATAKQRPGKWILGGTWDEQRLGGGLPTRDWIDAVTPDTPVAVPRTDLHSTLLNTLALKLAGITRDTPDPAGGVIVRDAAGEPTGILKDNARKLVERVIPAMSDSEVDDLITRGIDHGLSKGVAQIHNPEIDWSVYHPLRRLHARGALSARFQAYVPLADWEKMAAIVAEEGTGDDWLRWGKVKGLSDGSLGSRTAVFYDDYADAPGQKGVRVTGLDDLEQWIAAADAHGLQVATHAIGDRANDEVLDIYARVAQANGPRDRRFRIEHAQHLRASSIARFASQQVVASVQPYHAIDDGRWAIERIGPERLQGTYAFGSLLASCAHVAFGSDWPVAPLDPLTGIEAAVTRRTIDGANPEGWLPDQKITVEQALTCYTAGNAWAGFMDDRAGRLAPGYLADIAVFDADLTTIAPSALPSAKVLHTFVDGQERYAAQ</sequence>
<dbReference type="Proteomes" id="UP000617634">
    <property type="component" value="Unassembled WGS sequence"/>
</dbReference>
<evidence type="ECO:0000259" key="1">
    <source>
        <dbReference type="Pfam" id="PF07969"/>
    </source>
</evidence>
<dbReference type="PANTHER" id="PTHR22642">
    <property type="entry name" value="IMIDAZOLONEPROPIONASE"/>
    <property type="match status" value="1"/>
</dbReference>
<organism evidence="2 3">
    <name type="scientific">Novosphingobium aureum</name>
    <dbReference type="NCBI Taxonomy" id="2792964"/>
    <lineage>
        <taxon>Bacteria</taxon>
        <taxon>Pseudomonadati</taxon>
        <taxon>Pseudomonadota</taxon>
        <taxon>Alphaproteobacteria</taxon>
        <taxon>Sphingomonadales</taxon>
        <taxon>Sphingomonadaceae</taxon>
        <taxon>Novosphingobium</taxon>
    </lineage>
</organism>
<dbReference type="InterPro" id="IPR011059">
    <property type="entry name" value="Metal-dep_hydrolase_composite"/>
</dbReference>
<reference evidence="2" key="1">
    <citation type="submission" date="2020-11" db="EMBL/GenBank/DDBJ databases">
        <title>Novosphingobium aureum sp. nov., a marine bacterium isolated from sediment of a salt flat.</title>
        <authorList>
            <person name="Yoo Y."/>
            <person name="Kim J.-J."/>
        </authorList>
    </citation>
    <scope>NUCLEOTIDE SEQUENCE</scope>
    <source>
        <strain evidence="2">YJ-S2-02</strain>
    </source>
</reference>
<dbReference type="InterPro" id="IPR006311">
    <property type="entry name" value="TAT_signal"/>
</dbReference>
<dbReference type="AlphaFoldDB" id="A0A931MLX6"/>
<dbReference type="Pfam" id="PF07969">
    <property type="entry name" value="Amidohydro_3"/>
    <property type="match status" value="1"/>
</dbReference>
<dbReference type="Gene3D" id="3.10.310.70">
    <property type="match status" value="1"/>
</dbReference>
<dbReference type="PANTHER" id="PTHR22642:SF2">
    <property type="entry name" value="PROTEIN LONG AFTER FAR-RED 3"/>
    <property type="match status" value="1"/>
</dbReference>
<evidence type="ECO:0000313" key="2">
    <source>
        <dbReference type="EMBL" id="MBH0113830.1"/>
    </source>
</evidence>
<proteinExistence type="predicted"/>
<dbReference type="SUPFAM" id="SSF51338">
    <property type="entry name" value="Composite domain of metallo-dependent hydrolases"/>
    <property type="match status" value="1"/>
</dbReference>
<accession>A0A931MLX6</accession>
<dbReference type="CDD" id="cd01300">
    <property type="entry name" value="YtcJ_like"/>
    <property type="match status" value="1"/>
</dbReference>
<feature type="domain" description="Amidohydrolase 3" evidence="1">
    <location>
        <begin position="80"/>
        <end position="555"/>
    </location>
</feature>
<gene>
    <name evidence="2" type="ORF">I5E68_12830</name>
</gene>
<dbReference type="InterPro" id="IPR033932">
    <property type="entry name" value="YtcJ-like"/>
</dbReference>
<dbReference type="InterPro" id="IPR032466">
    <property type="entry name" value="Metal_Hydrolase"/>
</dbReference>
<dbReference type="SUPFAM" id="SSF51556">
    <property type="entry name" value="Metallo-dependent hydrolases"/>
    <property type="match status" value="1"/>
</dbReference>
<dbReference type="Gene3D" id="2.30.40.10">
    <property type="entry name" value="Urease, subunit C, domain 1"/>
    <property type="match status" value="1"/>
</dbReference>
<dbReference type="GO" id="GO:0016810">
    <property type="term" value="F:hydrolase activity, acting on carbon-nitrogen (but not peptide) bonds"/>
    <property type="evidence" value="ECO:0007669"/>
    <property type="project" value="InterPro"/>
</dbReference>
<dbReference type="Gene3D" id="3.20.20.140">
    <property type="entry name" value="Metal-dependent hydrolases"/>
    <property type="match status" value="1"/>
</dbReference>
<dbReference type="InterPro" id="IPR013108">
    <property type="entry name" value="Amidohydro_3"/>
</dbReference>
<name>A0A931MLX6_9SPHN</name>
<evidence type="ECO:0000313" key="3">
    <source>
        <dbReference type="Proteomes" id="UP000617634"/>
    </source>
</evidence>